<evidence type="ECO:0000313" key="2">
    <source>
        <dbReference type="Proteomes" id="UP000018144"/>
    </source>
</evidence>
<organism evidence="1 2">
    <name type="scientific">Pyronema omphalodes (strain CBS 100304)</name>
    <name type="common">Pyronema confluens</name>
    <dbReference type="NCBI Taxonomy" id="1076935"/>
    <lineage>
        <taxon>Eukaryota</taxon>
        <taxon>Fungi</taxon>
        <taxon>Dikarya</taxon>
        <taxon>Ascomycota</taxon>
        <taxon>Pezizomycotina</taxon>
        <taxon>Pezizomycetes</taxon>
        <taxon>Pezizales</taxon>
        <taxon>Pyronemataceae</taxon>
        <taxon>Pyronema</taxon>
    </lineage>
</organism>
<keyword evidence="2" id="KW-1185">Reference proteome</keyword>
<proteinExistence type="predicted"/>
<dbReference type="Proteomes" id="UP000018144">
    <property type="component" value="Unassembled WGS sequence"/>
</dbReference>
<dbReference type="AlphaFoldDB" id="U4KWD7"/>
<evidence type="ECO:0000313" key="1">
    <source>
        <dbReference type="EMBL" id="CCX05411.1"/>
    </source>
</evidence>
<accession>U4KWD7</accession>
<reference evidence="1 2" key="1">
    <citation type="journal article" date="2013" name="PLoS Genet.">
        <title>The genome and development-dependent transcriptomes of Pyronema confluens: a window into fungal evolution.</title>
        <authorList>
            <person name="Traeger S."/>
            <person name="Altegoer F."/>
            <person name="Freitag M."/>
            <person name="Gabaldon T."/>
            <person name="Kempken F."/>
            <person name="Kumar A."/>
            <person name="Marcet-Houben M."/>
            <person name="Poggeler S."/>
            <person name="Stajich J.E."/>
            <person name="Nowrousian M."/>
        </authorList>
    </citation>
    <scope>NUCLEOTIDE SEQUENCE [LARGE SCALE GENOMIC DNA]</scope>
    <source>
        <strain evidence="2">CBS 100304</strain>
        <tissue evidence="1">Vegetative mycelium</tissue>
    </source>
</reference>
<protein>
    <submittedName>
        <fullName evidence="1">Uncharacterized protein</fullName>
    </submittedName>
</protein>
<sequence>MTKMIRNRHPEVVNPANAIHDSAAQNQSRLLCSIIIRFRRPSSTSCTTYHTCHYPKVFYKVGQEKNCTKAELCKLIIQYEI</sequence>
<dbReference type="EMBL" id="HF935253">
    <property type="protein sequence ID" value="CCX05411.1"/>
    <property type="molecule type" value="Genomic_DNA"/>
</dbReference>
<gene>
    <name evidence="1" type="ORF">PCON_04998</name>
</gene>
<name>U4KWD7_PYROM</name>